<dbReference type="SUPFAM" id="SSF46785">
    <property type="entry name" value="Winged helix' DNA-binding domain"/>
    <property type="match status" value="2"/>
</dbReference>
<dbReference type="InterPro" id="IPR014041">
    <property type="entry name" value="ESCRT-II_cplx_Vps25-sub_N"/>
</dbReference>
<dbReference type="GeneID" id="14915857"/>
<dbReference type="PANTHER" id="PTHR13149">
    <property type="entry name" value="VACUOLAR PROTEIN SORTING-ASSOCIATED PROTEIN VPS25"/>
    <property type="match status" value="1"/>
</dbReference>
<dbReference type="Pfam" id="PF05871">
    <property type="entry name" value="ESCRT-II"/>
    <property type="match status" value="1"/>
</dbReference>
<name>L8GQ55_ACACF</name>
<protein>
    <recommendedName>
        <fullName evidence="4">ESCRT-II complex subunit VPS25</fullName>
    </recommendedName>
</protein>
<dbReference type="OrthoDB" id="245150at2759"/>
<dbReference type="Gene3D" id="1.10.10.570">
    <property type="entry name" value="Winged helix' DNA-binding domain. Chain C. Domain 1"/>
    <property type="match status" value="1"/>
</dbReference>
<dbReference type="FunFam" id="1.10.10.10:FF:000141">
    <property type="entry name" value="vacuolar protein-sorting-associated protein 25"/>
    <property type="match status" value="1"/>
</dbReference>
<proteinExistence type="inferred from homology"/>
<dbReference type="OMA" id="PFYTVQP"/>
<dbReference type="RefSeq" id="XP_004337050.1">
    <property type="nucleotide sequence ID" value="XM_004337002.1"/>
</dbReference>
<dbReference type="GO" id="GO:0016236">
    <property type="term" value="P:macroautophagy"/>
    <property type="evidence" value="ECO:0007669"/>
    <property type="project" value="UniProtKB-ARBA"/>
</dbReference>
<dbReference type="PANTHER" id="PTHR13149:SF0">
    <property type="entry name" value="VACUOLAR PROTEIN-SORTING-ASSOCIATED PROTEIN 25"/>
    <property type="match status" value="1"/>
</dbReference>
<dbReference type="GO" id="GO:0042803">
    <property type="term" value="F:protein homodimerization activity"/>
    <property type="evidence" value="ECO:0007669"/>
    <property type="project" value="TreeGrafter"/>
</dbReference>
<keyword evidence="2" id="KW-0813">Transport</keyword>
<gene>
    <name evidence="5" type="ORF">ACA1_213340</name>
</gene>
<sequence>MAMWQNLILDFTRHFKLYQLDVDEAASSPLFVNSAINRRLAPEHIRTILDDLAKQGNGEWMDKEKRRFTVLWRSPAQWGEIIYKWVCNSGLTDTVMTVYELREGDSTEGEEFHNLDGQVLLKALQALEKQAKCQVFSGHQSDEAGVKFFLM</sequence>
<keyword evidence="3" id="KW-0653">Protein transport</keyword>
<organism evidence="5 6">
    <name type="scientific">Acanthamoeba castellanii (strain ATCC 30010 / Neff)</name>
    <dbReference type="NCBI Taxonomy" id="1257118"/>
    <lineage>
        <taxon>Eukaryota</taxon>
        <taxon>Amoebozoa</taxon>
        <taxon>Discosea</taxon>
        <taxon>Longamoebia</taxon>
        <taxon>Centramoebida</taxon>
        <taxon>Acanthamoebidae</taxon>
        <taxon>Acanthamoeba</taxon>
    </lineage>
</organism>
<dbReference type="STRING" id="1257118.L8GQ55"/>
<accession>L8GQ55</accession>
<evidence type="ECO:0000313" key="6">
    <source>
        <dbReference type="Proteomes" id="UP000011083"/>
    </source>
</evidence>
<dbReference type="GO" id="GO:0005198">
    <property type="term" value="F:structural molecule activity"/>
    <property type="evidence" value="ECO:0007669"/>
    <property type="project" value="TreeGrafter"/>
</dbReference>
<evidence type="ECO:0000256" key="4">
    <source>
        <dbReference type="ARBA" id="ARBA00030094"/>
    </source>
</evidence>
<keyword evidence="6" id="KW-1185">Reference proteome</keyword>
<dbReference type="GO" id="GO:0000814">
    <property type="term" value="C:ESCRT II complex"/>
    <property type="evidence" value="ECO:0007669"/>
    <property type="project" value="InterPro"/>
</dbReference>
<dbReference type="KEGG" id="acan:ACA1_213340"/>
<dbReference type="Gene3D" id="1.10.10.10">
    <property type="entry name" value="Winged helix-like DNA-binding domain superfamily/Winged helix DNA-binding domain"/>
    <property type="match status" value="1"/>
</dbReference>
<dbReference type="EMBL" id="KB008036">
    <property type="protein sequence ID" value="ELR15037.1"/>
    <property type="molecule type" value="Genomic_DNA"/>
</dbReference>
<dbReference type="GO" id="GO:0043328">
    <property type="term" value="P:protein transport to vacuole involved in ubiquitin-dependent protein catabolic process via the multivesicular body sorting pathway"/>
    <property type="evidence" value="ECO:0007669"/>
    <property type="project" value="TreeGrafter"/>
</dbReference>
<evidence type="ECO:0000256" key="2">
    <source>
        <dbReference type="ARBA" id="ARBA00022448"/>
    </source>
</evidence>
<evidence type="ECO:0000256" key="1">
    <source>
        <dbReference type="ARBA" id="ARBA00009674"/>
    </source>
</evidence>
<dbReference type="AlphaFoldDB" id="L8GQ55"/>
<dbReference type="VEuPathDB" id="AmoebaDB:ACA1_213340"/>
<evidence type="ECO:0000313" key="5">
    <source>
        <dbReference type="EMBL" id="ELR15037.1"/>
    </source>
</evidence>
<evidence type="ECO:0000256" key="3">
    <source>
        <dbReference type="ARBA" id="ARBA00022927"/>
    </source>
</evidence>
<dbReference type="InterPro" id="IPR036390">
    <property type="entry name" value="WH_DNA-bd_sf"/>
</dbReference>
<dbReference type="InterPro" id="IPR008570">
    <property type="entry name" value="ESCRT-II_cplx_Vps25-sub"/>
</dbReference>
<reference evidence="5 6" key="1">
    <citation type="journal article" date="2013" name="Genome Biol.">
        <title>Genome of Acanthamoeba castellanii highlights extensive lateral gene transfer and early evolution of tyrosine kinase signaling.</title>
        <authorList>
            <person name="Clarke M."/>
            <person name="Lohan A.J."/>
            <person name="Liu B."/>
            <person name="Lagkouvardos I."/>
            <person name="Roy S."/>
            <person name="Zafar N."/>
            <person name="Bertelli C."/>
            <person name="Schilde C."/>
            <person name="Kianianmomeni A."/>
            <person name="Burglin T.R."/>
            <person name="Frech C."/>
            <person name="Turcotte B."/>
            <person name="Kopec K.O."/>
            <person name="Synnott J.M."/>
            <person name="Choo C."/>
            <person name="Paponov I."/>
            <person name="Finkler A."/>
            <person name="Soon Heng Tan C."/>
            <person name="Hutchins A.P."/>
            <person name="Weinmeier T."/>
            <person name="Rattei T."/>
            <person name="Chu J.S."/>
            <person name="Gimenez G."/>
            <person name="Irimia M."/>
            <person name="Rigden D.J."/>
            <person name="Fitzpatrick D.A."/>
            <person name="Lorenzo-Morales J."/>
            <person name="Bateman A."/>
            <person name="Chiu C.H."/>
            <person name="Tang P."/>
            <person name="Hegemann P."/>
            <person name="Fromm H."/>
            <person name="Raoult D."/>
            <person name="Greub G."/>
            <person name="Miranda-Saavedra D."/>
            <person name="Chen N."/>
            <person name="Nash P."/>
            <person name="Ginger M.L."/>
            <person name="Horn M."/>
            <person name="Schaap P."/>
            <person name="Caler L."/>
            <person name="Loftus B."/>
        </authorList>
    </citation>
    <scope>NUCLEOTIDE SEQUENCE [LARGE SCALE GENOMIC DNA]</scope>
    <source>
        <strain evidence="5 6">Neff</strain>
    </source>
</reference>
<dbReference type="InterPro" id="IPR036388">
    <property type="entry name" value="WH-like_DNA-bd_sf"/>
</dbReference>
<dbReference type="Proteomes" id="UP000011083">
    <property type="component" value="Unassembled WGS sequence"/>
</dbReference>
<comment type="similarity">
    <text evidence="1">Belongs to the VPS25 family.</text>
</comment>